<sequence>MTKPYCIGSDEWNGLSKLIEELGELQQVCGKLIGSEGNTVHWSGDLKEKFIEELGDAYAAMDFFVNKNFTIAED</sequence>
<evidence type="ECO:0000313" key="2">
    <source>
        <dbReference type="Proteomes" id="UP000474228"/>
    </source>
</evidence>
<dbReference type="SUPFAM" id="SSF101386">
    <property type="entry name" value="all-alpha NTP pyrophosphatases"/>
    <property type="match status" value="1"/>
</dbReference>
<accession>A0A6G2D7X7</accession>
<proteinExistence type="predicted"/>
<protein>
    <submittedName>
        <fullName evidence="1">Uncharacterized protein</fullName>
    </submittedName>
</protein>
<organism evidence="1 2">
    <name type="scientific">Streptococcus pneumoniae</name>
    <dbReference type="NCBI Taxonomy" id="1313"/>
    <lineage>
        <taxon>Bacteria</taxon>
        <taxon>Bacillati</taxon>
        <taxon>Bacillota</taxon>
        <taxon>Bacilli</taxon>
        <taxon>Lactobacillales</taxon>
        <taxon>Streptococcaceae</taxon>
        <taxon>Streptococcus</taxon>
    </lineage>
</organism>
<evidence type="ECO:0000313" key="1">
    <source>
        <dbReference type="EMBL" id="MTV64699.1"/>
    </source>
</evidence>
<dbReference type="AlphaFoldDB" id="A0A6G2D7X7"/>
<name>A0A6G2D7X7_STREE</name>
<comment type="caution">
    <text evidence="1">The sequence shown here is derived from an EMBL/GenBank/DDBJ whole genome shotgun (WGS) entry which is preliminary data.</text>
</comment>
<dbReference type="RefSeq" id="WP_155458881.1">
    <property type="nucleotide sequence ID" value="NZ_WNHJ01001250.1"/>
</dbReference>
<feature type="non-terminal residue" evidence="1">
    <location>
        <position position="74"/>
    </location>
</feature>
<reference evidence="1 2" key="1">
    <citation type="submission" date="2019-11" db="EMBL/GenBank/DDBJ databases">
        <title>Growth characteristics of pneumococcus vary with the chemical composition of the capsule and with environmental conditions.</title>
        <authorList>
            <person name="Tothpal A."/>
            <person name="Desobry K."/>
            <person name="Joshi S."/>
            <person name="Wyllie A.L."/>
            <person name="Weinberger D.M."/>
        </authorList>
    </citation>
    <scope>NUCLEOTIDE SEQUENCE [LARGE SCALE GENOMIC DNA]</scope>
    <source>
        <strain evidence="2">pnumococcus22F</strain>
    </source>
</reference>
<dbReference type="EMBL" id="WNHJ01001250">
    <property type="protein sequence ID" value="MTV64699.1"/>
    <property type="molecule type" value="Genomic_DNA"/>
</dbReference>
<dbReference type="Proteomes" id="UP000474228">
    <property type="component" value="Unassembled WGS sequence"/>
</dbReference>
<gene>
    <name evidence="1" type="ORF">GM539_15335</name>
</gene>